<evidence type="ECO:0000256" key="2">
    <source>
        <dbReference type="ARBA" id="ARBA00022832"/>
    </source>
</evidence>
<evidence type="ECO:0000313" key="6">
    <source>
        <dbReference type="Proteomes" id="UP000245539"/>
    </source>
</evidence>
<dbReference type="AlphaFoldDB" id="A0A317CT32"/>
<proteinExistence type="predicted"/>
<dbReference type="GO" id="GO:0016020">
    <property type="term" value="C:membrane"/>
    <property type="evidence" value="ECO:0007669"/>
    <property type="project" value="TreeGrafter"/>
</dbReference>
<organism evidence="5 6">
    <name type="scientific">Leucothrix pacifica</name>
    <dbReference type="NCBI Taxonomy" id="1247513"/>
    <lineage>
        <taxon>Bacteria</taxon>
        <taxon>Pseudomonadati</taxon>
        <taxon>Pseudomonadota</taxon>
        <taxon>Gammaproteobacteria</taxon>
        <taxon>Thiotrichales</taxon>
        <taxon>Thiotrichaceae</taxon>
        <taxon>Leucothrix</taxon>
    </lineage>
</organism>
<dbReference type="InterPro" id="IPR042099">
    <property type="entry name" value="ANL_N_sf"/>
</dbReference>
<evidence type="ECO:0000256" key="1">
    <source>
        <dbReference type="ARBA" id="ARBA00022598"/>
    </source>
</evidence>
<keyword evidence="2" id="KW-0276">Fatty acid metabolism</keyword>
<evidence type="ECO:0000256" key="3">
    <source>
        <dbReference type="ARBA" id="ARBA00023098"/>
    </source>
</evidence>
<evidence type="ECO:0000259" key="4">
    <source>
        <dbReference type="Pfam" id="PF00501"/>
    </source>
</evidence>
<dbReference type="EMBL" id="QGKM01000010">
    <property type="protein sequence ID" value="PWQ99482.1"/>
    <property type="molecule type" value="Genomic_DNA"/>
</dbReference>
<dbReference type="PANTHER" id="PTHR43272">
    <property type="entry name" value="LONG-CHAIN-FATTY-ACID--COA LIGASE"/>
    <property type="match status" value="1"/>
</dbReference>
<dbReference type="SUPFAM" id="SSF56801">
    <property type="entry name" value="Acetyl-CoA synthetase-like"/>
    <property type="match status" value="1"/>
</dbReference>
<name>A0A317CT32_9GAMM</name>
<evidence type="ECO:0000313" key="5">
    <source>
        <dbReference type="EMBL" id="PWQ99482.1"/>
    </source>
</evidence>
<dbReference type="PANTHER" id="PTHR43272:SF32">
    <property type="entry name" value="AMP-DEPENDENT SYNTHETASE_LIGASE DOMAIN-CONTAINING PROTEIN"/>
    <property type="match status" value="1"/>
</dbReference>
<dbReference type="InterPro" id="IPR020845">
    <property type="entry name" value="AMP-binding_CS"/>
</dbReference>
<sequence>MANQTDTFPKLLIKNAERFKHKAAIREKDFGIWQSWTWSQMRDEIFTLANGMAALGFKRGDKMAIVGRNRPRLYWGMCAAQCLGGIPVPVYQDSVADEMQYVLEHSEVSFVLAEDQEQVDKMLEIHESCPAMQHVIYDDPRGMRDYEEGHLHDFEKLQQLGREFAKENPDYLMQEINKGKGEDIGIFLYTSGTTGKPKGVVMTNDNIIITAQNSVKFDNLSKDEEIVSYLPMAWVGDHIFSYAQAYVTGFCVNCPESEATVATDLREIGPTYYFAPPRVFEGILTTVTIRMLDAGKLKQKMFNYFMKVAKKTGVAMLDGKEVSGKERFLYWLGNILVYAPLKNTMGFSRIRLAYTAGEAIGPEIFDFFRSLGINIKQLYGQTEAAVFITMQPDGEIYADTVGIPAPGVEVKVNDNGEVMYRSPGVFHSYYKNEASTNETKDEEGFVYTGDAGYFADNGHLKIIDRAKDVGKFSDGSMFAPKYIENKLKFFPHIKEVVALGDGKDYCTAFINIDLEAVGNWAERNNVPYASYQELAGNEHVYQMMLESIDEVNKDLSTDSLMSKSQIHRFLILHKELDPDDGELTRTGKVRRRIVNEKYEVLIDALYNGAKDCYINTEVAFEDGRKGSIEATLKISDAKTFEPNVKEAS</sequence>
<dbReference type="InterPro" id="IPR000873">
    <property type="entry name" value="AMP-dep_synth/lig_dom"/>
</dbReference>
<keyword evidence="1 5" id="KW-0436">Ligase</keyword>
<dbReference type="Pfam" id="PF23562">
    <property type="entry name" value="AMP-binding_C_3"/>
    <property type="match status" value="1"/>
</dbReference>
<keyword evidence="3" id="KW-0443">Lipid metabolism</keyword>
<dbReference type="Gene3D" id="3.40.50.12780">
    <property type="entry name" value="N-terminal domain of ligase-like"/>
    <property type="match status" value="1"/>
</dbReference>
<comment type="caution">
    <text evidence="5">The sequence shown here is derived from an EMBL/GenBank/DDBJ whole genome shotgun (WGS) entry which is preliminary data.</text>
</comment>
<dbReference type="GO" id="GO:0004467">
    <property type="term" value="F:long-chain fatty acid-CoA ligase activity"/>
    <property type="evidence" value="ECO:0007669"/>
    <property type="project" value="TreeGrafter"/>
</dbReference>
<protein>
    <submittedName>
        <fullName evidence="5">Long-chain fatty acid--CoA ligase</fullName>
    </submittedName>
</protein>
<keyword evidence="6" id="KW-1185">Reference proteome</keyword>
<dbReference type="PROSITE" id="PS00455">
    <property type="entry name" value="AMP_BINDING"/>
    <property type="match status" value="1"/>
</dbReference>
<accession>A0A317CT32</accession>
<gene>
    <name evidence="5" type="ORF">DKW60_05575</name>
</gene>
<dbReference type="Proteomes" id="UP000245539">
    <property type="component" value="Unassembled WGS sequence"/>
</dbReference>
<dbReference type="Pfam" id="PF00501">
    <property type="entry name" value="AMP-binding"/>
    <property type="match status" value="1"/>
</dbReference>
<feature type="domain" description="AMP-dependent synthetase/ligase" evidence="4">
    <location>
        <begin position="14"/>
        <end position="430"/>
    </location>
</feature>
<reference evidence="5 6" key="1">
    <citation type="submission" date="2018-05" db="EMBL/GenBank/DDBJ databases">
        <title>Leucothrix arctica sp. nov., isolated from Arctic seawater.</title>
        <authorList>
            <person name="Choi A."/>
            <person name="Baek K."/>
        </authorList>
    </citation>
    <scope>NUCLEOTIDE SEQUENCE [LARGE SCALE GENOMIC DNA]</scope>
    <source>
        <strain evidence="5 6">JCM 18388</strain>
    </source>
</reference>
<dbReference type="RefSeq" id="WP_109836679.1">
    <property type="nucleotide sequence ID" value="NZ_QGKM01000010.1"/>
</dbReference>
<dbReference type="OrthoDB" id="9803968at2"/>